<dbReference type="Proteomes" id="UP000550729">
    <property type="component" value="Unassembled WGS sequence"/>
</dbReference>
<sequence>MDAMSAQYTAISVTGTGARRHVELNRPDRHNAQNLTMLPDLGATWNLPRLVGHQRALDLILTGRPITGAEASALGVALQSVAADALDDAVVTYAERIGGLSRVAVASVKASVDATDENTSLKSQEPGRQLHSSVRQPKPIAGEHIMTAQLTGTAGASTIHGPEHAQFRDTVSTFIERNVVPHFERWEATKVVDREFFAQAGEAGLLLFATPEEFGGAGIDDFRFNAIVNDEFSRAGLGSAGLGLALQNDVVGPYLLGLTNDEQKARWLPGLTSGELIGAIAMTEPGTGSDLSGIATGAVRDGDEYVINGAKTFISNGQNCDLVIVAARTSDDRHKGLTLIVVETGTTGFEKGRNLDKLGLHGQDTSELSFTDVRVPVANRLGTEGEGFLQLMRNLPQERLSLAVSAVGAAEGTLARTMDYVKERKAFGQPIGSFQNSRFVLAELETEISIARVFVDHCVDLLVRKELSSVQAAKAKWWTTELQLRTADRCLQLHGGYGYMREYPVSRAFVDARIQTIYGGTTEIMKEIIGRSMGL</sequence>
<evidence type="ECO:0000256" key="7">
    <source>
        <dbReference type="ARBA" id="ARBA00037085"/>
    </source>
</evidence>
<dbReference type="InterPro" id="IPR006091">
    <property type="entry name" value="Acyl-CoA_Oxase/DH_mid-dom"/>
</dbReference>
<evidence type="ECO:0000259" key="12">
    <source>
        <dbReference type="Pfam" id="PF00441"/>
    </source>
</evidence>
<dbReference type="InterPro" id="IPR013786">
    <property type="entry name" value="AcylCoA_DH/ox_N"/>
</dbReference>
<dbReference type="Pfam" id="PF00441">
    <property type="entry name" value="Acyl-CoA_dh_1"/>
    <property type="match status" value="1"/>
</dbReference>
<dbReference type="InterPro" id="IPR006089">
    <property type="entry name" value="Acyl-CoA_DH_CS"/>
</dbReference>
<dbReference type="Gene3D" id="3.90.226.10">
    <property type="entry name" value="2-enoyl-CoA Hydratase, Chain A, domain 1"/>
    <property type="match status" value="1"/>
</dbReference>
<feature type="domain" description="Acyl-CoA dehydrogenase/oxidase C-terminal" evidence="12">
    <location>
        <begin position="385"/>
        <end position="533"/>
    </location>
</feature>
<dbReference type="Gene3D" id="1.20.140.10">
    <property type="entry name" value="Butyryl-CoA Dehydrogenase, subunit A, domain 3"/>
    <property type="match status" value="1"/>
</dbReference>
<comment type="pathway">
    <text evidence="2">Siderophore biosynthesis; mycobactin biosynthesis.</text>
</comment>
<dbReference type="AlphaFoldDB" id="A0A848KZ06"/>
<dbReference type="CDD" id="cd06558">
    <property type="entry name" value="crotonase-like"/>
    <property type="match status" value="1"/>
</dbReference>
<evidence type="ECO:0000313" key="15">
    <source>
        <dbReference type="EMBL" id="NMO01431.1"/>
    </source>
</evidence>
<dbReference type="PROSITE" id="PS00073">
    <property type="entry name" value="ACYL_COA_DH_2"/>
    <property type="match status" value="1"/>
</dbReference>
<dbReference type="InterPro" id="IPR001753">
    <property type="entry name" value="Enoyl-CoA_hydra/iso"/>
</dbReference>
<dbReference type="Pfam" id="PF02770">
    <property type="entry name" value="Acyl-CoA_dh_M"/>
    <property type="match status" value="1"/>
</dbReference>
<dbReference type="GO" id="GO:0003995">
    <property type="term" value="F:acyl-CoA dehydrogenase activity"/>
    <property type="evidence" value="ECO:0007669"/>
    <property type="project" value="InterPro"/>
</dbReference>
<dbReference type="SUPFAM" id="SSF56645">
    <property type="entry name" value="Acyl-CoA dehydrogenase NM domain-like"/>
    <property type="match status" value="1"/>
</dbReference>
<dbReference type="InterPro" id="IPR029045">
    <property type="entry name" value="ClpP/crotonase-like_dom_sf"/>
</dbReference>
<comment type="similarity">
    <text evidence="3 11">Belongs to the acyl-CoA dehydrogenase family.</text>
</comment>
<comment type="cofactor">
    <cofactor evidence="1 11">
        <name>FAD</name>
        <dbReference type="ChEBI" id="CHEBI:57692"/>
    </cofactor>
</comment>
<dbReference type="Gene3D" id="1.10.540.10">
    <property type="entry name" value="Acyl-CoA dehydrogenase/oxidase, N-terminal domain"/>
    <property type="match status" value="1"/>
</dbReference>
<evidence type="ECO:0000256" key="11">
    <source>
        <dbReference type="RuleBase" id="RU362125"/>
    </source>
</evidence>
<reference evidence="15 16" key="1">
    <citation type="submission" date="2020-04" db="EMBL/GenBank/DDBJ databases">
        <title>Gordonia sp. nov. TBRC 11910.</title>
        <authorList>
            <person name="Suriyachadkun C."/>
        </authorList>
    </citation>
    <scope>NUCLEOTIDE SEQUENCE [LARGE SCALE GENOMIC DNA]</scope>
    <source>
        <strain evidence="15 16">TBRC 11910</strain>
    </source>
</reference>
<dbReference type="Pfam" id="PF00378">
    <property type="entry name" value="ECH_1"/>
    <property type="match status" value="1"/>
</dbReference>
<accession>A0A848KZ06</accession>
<evidence type="ECO:0000256" key="1">
    <source>
        <dbReference type="ARBA" id="ARBA00001974"/>
    </source>
</evidence>
<dbReference type="SUPFAM" id="SSF52096">
    <property type="entry name" value="ClpP/crotonase"/>
    <property type="match status" value="1"/>
</dbReference>
<dbReference type="EMBL" id="JABBNB010000008">
    <property type="protein sequence ID" value="NMO01431.1"/>
    <property type="molecule type" value="Genomic_DNA"/>
</dbReference>
<feature type="domain" description="Acyl-CoA dehydrogenase/oxidase N-terminal" evidence="14">
    <location>
        <begin position="162"/>
        <end position="275"/>
    </location>
</feature>
<evidence type="ECO:0000256" key="3">
    <source>
        <dbReference type="ARBA" id="ARBA00009347"/>
    </source>
</evidence>
<evidence type="ECO:0000259" key="13">
    <source>
        <dbReference type="Pfam" id="PF02770"/>
    </source>
</evidence>
<dbReference type="InterPro" id="IPR009100">
    <property type="entry name" value="AcylCoA_DH/oxidase_NM_dom_sf"/>
</dbReference>
<comment type="catalytic activity">
    <reaction evidence="10">
        <text>a 2,3-saturated acyl-CoA + A = a 2,3-dehydroacyl-CoA + AH2</text>
        <dbReference type="Rhea" id="RHEA:48608"/>
        <dbReference type="ChEBI" id="CHEBI:13193"/>
        <dbReference type="ChEBI" id="CHEBI:17499"/>
        <dbReference type="ChEBI" id="CHEBI:60015"/>
        <dbReference type="ChEBI" id="CHEBI:65111"/>
    </reaction>
</comment>
<dbReference type="GO" id="GO:0050660">
    <property type="term" value="F:flavin adenine dinucleotide binding"/>
    <property type="evidence" value="ECO:0007669"/>
    <property type="project" value="InterPro"/>
</dbReference>
<evidence type="ECO:0000259" key="14">
    <source>
        <dbReference type="Pfam" id="PF02771"/>
    </source>
</evidence>
<dbReference type="Gene3D" id="2.40.110.10">
    <property type="entry name" value="Butyryl-CoA Dehydrogenase, subunit A, domain 2"/>
    <property type="match status" value="1"/>
</dbReference>
<name>A0A848KZ06_9ACTN</name>
<dbReference type="SUPFAM" id="SSF47203">
    <property type="entry name" value="Acyl-CoA dehydrogenase C-terminal domain-like"/>
    <property type="match status" value="1"/>
</dbReference>
<evidence type="ECO:0000256" key="9">
    <source>
        <dbReference type="ARBA" id="ARBA00042660"/>
    </source>
</evidence>
<dbReference type="Pfam" id="PF02771">
    <property type="entry name" value="Acyl-CoA_dh_N"/>
    <property type="match status" value="1"/>
</dbReference>
<dbReference type="InterPro" id="IPR046373">
    <property type="entry name" value="Acyl-CoA_Oxase/DH_mid-dom_sf"/>
</dbReference>
<dbReference type="FunFam" id="2.40.110.10:FF:000002">
    <property type="entry name" value="Acyl-CoA dehydrogenase fadE12"/>
    <property type="match status" value="1"/>
</dbReference>
<keyword evidence="16" id="KW-1185">Reference proteome</keyword>
<dbReference type="FunFam" id="1.20.140.10:FF:000001">
    <property type="entry name" value="Acyl-CoA dehydrogenase"/>
    <property type="match status" value="1"/>
</dbReference>
<evidence type="ECO:0000256" key="4">
    <source>
        <dbReference type="ARBA" id="ARBA00022630"/>
    </source>
</evidence>
<dbReference type="InterPro" id="IPR050741">
    <property type="entry name" value="Acyl-CoA_dehydrogenase"/>
</dbReference>
<keyword evidence="6 11" id="KW-0560">Oxidoreductase</keyword>
<comment type="caution">
    <text evidence="15">The sequence shown here is derived from an EMBL/GenBank/DDBJ whole genome shotgun (WGS) entry which is preliminary data.</text>
</comment>
<dbReference type="GO" id="GO:0005737">
    <property type="term" value="C:cytoplasm"/>
    <property type="evidence" value="ECO:0007669"/>
    <property type="project" value="TreeGrafter"/>
</dbReference>
<feature type="domain" description="Acyl-CoA oxidase/dehydrogenase middle" evidence="13">
    <location>
        <begin position="279"/>
        <end position="373"/>
    </location>
</feature>
<gene>
    <name evidence="15" type="ORF">HH308_09405</name>
</gene>
<dbReference type="InterPro" id="IPR036250">
    <property type="entry name" value="AcylCo_DH-like_C"/>
</dbReference>
<evidence type="ECO:0000256" key="2">
    <source>
        <dbReference type="ARBA" id="ARBA00005102"/>
    </source>
</evidence>
<evidence type="ECO:0000256" key="10">
    <source>
        <dbReference type="ARBA" id="ARBA00052546"/>
    </source>
</evidence>
<organism evidence="15 16">
    <name type="scientific">Gordonia asplenii</name>
    <dbReference type="NCBI Taxonomy" id="2725283"/>
    <lineage>
        <taxon>Bacteria</taxon>
        <taxon>Bacillati</taxon>
        <taxon>Actinomycetota</taxon>
        <taxon>Actinomycetes</taxon>
        <taxon>Mycobacteriales</taxon>
        <taxon>Gordoniaceae</taxon>
        <taxon>Gordonia</taxon>
    </lineage>
</organism>
<proteinExistence type="inferred from homology"/>
<evidence type="ECO:0000256" key="5">
    <source>
        <dbReference type="ARBA" id="ARBA00022827"/>
    </source>
</evidence>
<keyword evidence="4 11" id="KW-0285">Flavoprotein</keyword>
<protein>
    <recommendedName>
        <fullName evidence="8">Acyl-[acyl-carrier-protein] dehydrogenase MbtN</fullName>
    </recommendedName>
    <alternativeName>
        <fullName evidence="9">Mycobactin synthase protein N</fullName>
    </alternativeName>
</protein>
<dbReference type="InterPro" id="IPR037069">
    <property type="entry name" value="AcylCoA_DH/ox_N_sf"/>
</dbReference>
<evidence type="ECO:0000256" key="8">
    <source>
        <dbReference type="ARBA" id="ARBA00040394"/>
    </source>
</evidence>
<dbReference type="PANTHER" id="PTHR48083:SF20">
    <property type="entry name" value="LONG-CHAIN SPECIFIC ACYL-COA DEHYDROGENASE, MITOCHONDRIAL"/>
    <property type="match status" value="1"/>
</dbReference>
<dbReference type="InterPro" id="IPR009075">
    <property type="entry name" value="AcylCo_DH/oxidase_C"/>
</dbReference>
<dbReference type="PANTHER" id="PTHR48083">
    <property type="entry name" value="MEDIUM-CHAIN SPECIFIC ACYL-COA DEHYDROGENASE, MITOCHONDRIAL-RELATED"/>
    <property type="match status" value="1"/>
</dbReference>
<evidence type="ECO:0000313" key="16">
    <source>
        <dbReference type="Proteomes" id="UP000550729"/>
    </source>
</evidence>
<evidence type="ECO:0000256" key="6">
    <source>
        <dbReference type="ARBA" id="ARBA00023002"/>
    </source>
</evidence>
<keyword evidence="5 11" id="KW-0274">FAD</keyword>
<comment type="function">
    <text evidence="7">Catalyzes the dehydrogenation at the alpha-beta position of ACP-bound acyl chains. This results in the introduction of a double bond in the lipidic chain, which is further transferred to the epsilon-amino group of lysine residue in the mycobactin core by MbtK.</text>
</comment>
<dbReference type="GO" id="GO:0033539">
    <property type="term" value="P:fatty acid beta-oxidation using acyl-CoA dehydrogenase"/>
    <property type="evidence" value="ECO:0007669"/>
    <property type="project" value="TreeGrafter"/>
</dbReference>